<dbReference type="SMART" id="SM00850">
    <property type="entry name" value="LytTR"/>
    <property type="match status" value="1"/>
</dbReference>
<dbReference type="InterPro" id="IPR007492">
    <property type="entry name" value="LytTR_DNA-bd_dom"/>
</dbReference>
<dbReference type="InterPro" id="IPR046947">
    <property type="entry name" value="LytR-like"/>
</dbReference>
<evidence type="ECO:0000259" key="1">
    <source>
        <dbReference type="PROSITE" id="PS50930"/>
    </source>
</evidence>
<keyword evidence="2" id="KW-0238">DNA-binding</keyword>
<proteinExistence type="predicted"/>
<dbReference type="Gene3D" id="2.40.50.1020">
    <property type="entry name" value="LytTr DNA-binding domain"/>
    <property type="match status" value="1"/>
</dbReference>
<gene>
    <name evidence="2" type="ORF">SAMN05444412_1091</name>
</gene>
<evidence type="ECO:0000313" key="2">
    <source>
        <dbReference type="EMBL" id="SDZ27320.1"/>
    </source>
</evidence>
<dbReference type="PANTHER" id="PTHR37299:SF1">
    <property type="entry name" value="STAGE 0 SPORULATION PROTEIN A HOMOLOG"/>
    <property type="match status" value="1"/>
</dbReference>
<dbReference type="RefSeq" id="WP_019598509.1">
    <property type="nucleotide sequence ID" value="NZ_FNQC01000009.1"/>
</dbReference>
<protein>
    <submittedName>
        <fullName evidence="2">LytTr DNA-binding domain-containing protein</fullName>
    </submittedName>
</protein>
<organism evidence="2 3">
    <name type="scientific">Rhodonellum ikkaensis</name>
    <dbReference type="NCBI Taxonomy" id="336829"/>
    <lineage>
        <taxon>Bacteria</taxon>
        <taxon>Pseudomonadati</taxon>
        <taxon>Bacteroidota</taxon>
        <taxon>Cytophagia</taxon>
        <taxon>Cytophagales</taxon>
        <taxon>Cytophagaceae</taxon>
        <taxon>Rhodonellum</taxon>
    </lineage>
</organism>
<name>A0A1H3RNW1_9BACT</name>
<evidence type="ECO:0000313" key="3">
    <source>
        <dbReference type="Proteomes" id="UP000199663"/>
    </source>
</evidence>
<feature type="domain" description="HTH LytTR-type" evidence="1">
    <location>
        <begin position="34"/>
        <end position="132"/>
    </location>
</feature>
<dbReference type="Proteomes" id="UP000199663">
    <property type="component" value="Unassembled WGS sequence"/>
</dbReference>
<comment type="caution">
    <text evidence="2">The sequence shown here is derived from an EMBL/GenBank/DDBJ whole genome shotgun (WGS) entry which is preliminary data.</text>
</comment>
<reference evidence="2 3" key="1">
    <citation type="submission" date="2016-10" db="EMBL/GenBank/DDBJ databases">
        <authorList>
            <person name="Varghese N."/>
            <person name="Submissions S."/>
        </authorList>
    </citation>
    <scope>NUCLEOTIDE SEQUENCE [LARGE SCALE GENOMIC DNA]</scope>
    <source>
        <strain evidence="2 3">DSM 17997</strain>
    </source>
</reference>
<keyword evidence="3" id="KW-1185">Reference proteome</keyword>
<dbReference type="PANTHER" id="PTHR37299">
    <property type="entry name" value="TRANSCRIPTIONAL REGULATOR-RELATED"/>
    <property type="match status" value="1"/>
</dbReference>
<sequence length="139" mass="15962">MKEVLKDFETKSNAGTENLDTIETQSNILIKNALFIRNKGNLVKVKFEDILWMKGDGNYTTLVTRTNVFSLRNILKEFEAVLPDQDFIRIHKSYLVRIDEINTINPRELKVCNDLVPVGRTYYQNLINGINKLGSGNLD</sequence>
<dbReference type="GO" id="GO:0003677">
    <property type="term" value="F:DNA binding"/>
    <property type="evidence" value="ECO:0007669"/>
    <property type="project" value="UniProtKB-KW"/>
</dbReference>
<accession>A0A1H3RNW1</accession>
<dbReference type="Pfam" id="PF04397">
    <property type="entry name" value="LytTR"/>
    <property type="match status" value="1"/>
</dbReference>
<dbReference type="PROSITE" id="PS50930">
    <property type="entry name" value="HTH_LYTTR"/>
    <property type="match status" value="1"/>
</dbReference>
<dbReference type="EMBL" id="FNQC01000009">
    <property type="protein sequence ID" value="SDZ27320.1"/>
    <property type="molecule type" value="Genomic_DNA"/>
</dbReference>